<name>A0AAQ3M6Q0_9PEZI</name>
<feature type="region of interest" description="Disordered" evidence="1">
    <location>
        <begin position="248"/>
        <end position="268"/>
    </location>
</feature>
<accession>A0AAQ3M6Q0</accession>
<protein>
    <recommendedName>
        <fullName evidence="5">LysM domain-containing protein</fullName>
    </recommendedName>
</protein>
<evidence type="ECO:0000256" key="1">
    <source>
        <dbReference type="SAM" id="MobiDB-lite"/>
    </source>
</evidence>
<dbReference type="CDD" id="cd00118">
    <property type="entry name" value="LysM"/>
    <property type="match status" value="1"/>
</dbReference>
<dbReference type="InterPro" id="IPR018392">
    <property type="entry name" value="LysM"/>
</dbReference>
<reference evidence="3 4" key="1">
    <citation type="submission" date="2023-11" db="EMBL/GenBank/DDBJ databases">
        <title>An acidophilic fungus is an integral part of prey digestion in a carnivorous sundew plant.</title>
        <authorList>
            <person name="Tsai I.J."/>
        </authorList>
    </citation>
    <scope>NUCLEOTIDE SEQUENCE [LARGE SCALE GENOMIC DNA]</scope>
    <source>
        <strain evidence="3">169a</strain>
    </source>
</reference>
<keyword evidence="4" id="KW-1185">Reference proteome</keyword>
<evidence type="ECO:0000313" key="3">
    <source>
        <dbReference type="EMBL" id="WPG99491.1"/>
    </source>
</evidence>
<organism evidence="3 4">
    <name type="scientific">Acrodontium crateriforme</name>
    <dbReference type="NCBI Taxonomy" id="150365"/>
    <lineage>
        <taxon>Eukaryota</taxon>
        <taxon>Fungi</taxon>
        <taxon>Dikarya</taxon>
        <taxon>Ascomycota</taxon>
        <taxon>Pezizomycotina</taxon>
        <taxon>Dothideomycetes</taxon>
        <taxon>Dothideomycetidae</taxon>
        <taxon>Mycosphaerellales</taxon>
        <taxon>Teratosphaeriaceae</taxon>
        <taxon>Acrodontium</taxon>
    </lineage>
</organism>
<feature type="chain" id="PRO_5042869019" description="LysM domain-containing protein" evidence="2">
    <location>
        <begin position="21"/>
        <end position="285"/>
    </location>
</feature>
<dbReference type="Proteomes" id="UP001303373">
    <property type="component" value="Chromosome 3"/>
</dbReference>
<gene>
    <name evidence="3" type="ORF">R9X50_00230600</name>
</gene>
<dbReference type="AlphaFoldDB" id="A0AAQ3M6Q0"/>
<dbReference type="Gene3D" id="3.10.350.10">
    <property type="entry name" value="LysM domain"/>
    <property type="match status" value="1"/>
</dbReference>
<dbReference type="EMBL" id="CP138582">
    <property type="protein sequence ID" value="WPG99491.1"/>
    <property type="molecule type" value="Genomic_DNA"/>
</dbReference>
<evidence type="ECO:0000313" key="4">
    <source>
        <dbReference type="Proteomes" id="UP001303373"/>
    </source>
</evidence>
<feature type="signal peptide" evidence="2">
    <location>
        <begin position="1"/>
        <end position="20"/>
    </location>
</feature>
<evidence type="ECO:0008006" key="5">
    <source>
        <dbReference type="Google" id="ProtNLM"/>
    </source>
</evidence>
<sequence>MVNGLGFWIALSSLASVTVASSDCAPSTWQPGQYKRDVTPTSSLLTSSTVIISPLITSGNISVGQVNCRYAANTEGMDINYYTCTELAQDYGIDVATFFKLNPTVLLDCSNIKANTDYCVAGYPAMGFAVRHTAMPHAWAQRISAAIPIIGLVAIRQRTAQMGHATKAHVQETLSSPQLASAALRTATSSVLESGVTVAALLENVAQARTSVELRCSTFVRKLYISEYEKCGGKFADHYTKLDNHFQLGNHHTESNNHHRHPDNLNPQPENYSFLGAALMWPDLF</sequence>
<keyword evidence="2" id="KW-0732">Signal</keyword>
<dbReference type="InterPro" id="IPR036779">
    <property type="entry name" value="LysM_dom_sf"/>
</dbReference>
<proteinExistence type="predicted"/>
<evidence type="ECO:0000256" key="2">
    <source>
        <dbReference type="SAM" id="SignalP"/>
    </source>
</evidence>